<gene>
    <name evidence="2" type="ORF">A3G06_01255</name>
</gene>
<dbReference type="STRING" id="1801797.A3G06_01255"/>
<evidence type="ECO:0000313" key="3">
    <source>
        <dbReference type="Proteomes" id="UP000176192"/>
    </source>
</evidence>
<name>A0A1F6Y855_9BACT</name>
<organism evidence="2 3">
    <name type="scientific">Candidatus Nomurabacteria bacterium RIFCSPLOWO2_12_FULL_46_14</name>
    <dbReference type="NCBI Taxonomy" id="1801797"/>
    <lineage>
        <taxon>Bacteria</taxon>
        <taxon>Candidatus Nomuraibacteriota</taxon>
    </lineage>
</organism>
<evidence type="ECO:0000259" key="1">
    <source>
        <dbReference type="Pfam" id="PF22296"/>
    </source>
</evidence>
<comment type="caution">
    <text evidence="2">The sequence shown here is derived from an EMBL/GenBank/DDBJ whole genome shotgun (WGS) entry which is preliminary data.</text>
</comment>
<dbReference type="InterPro" id="IPR036583">
    <property type="entry name" value="23S_rRNA_IVS_sf"/>
</dbReference>
<sequence length="126" mass="14535">MNIKSSPKLSQIAIKIMSAYTYWSDLTRFIPKMRRYSLGIKIDTSFSDLIELISIAQFSTGERRVDALGRAITKNDVLKFLLYSLQELGGMEMKKFLDLSEKLEEIGQMLYGWKNQAQKQTAQMIK</sequence>
<reference evidence="2 3" key="1">
    <citation type="journal article" date="2016" name="Nat. Commun.">
        <title>Thousands of microbial genomes shed light on interconnected biogeochemical processes in an aquifer system.</title>
        <authorList>
            <person name="Anantharaman K."/>
            <person name="Brown C.T."/>
            <person name="Hug L.A."/>
            <person name="Sharon I."/>
            <person name="Castelle C.J."/>
            <person name="Probst A.J."/>
            <person name="Thomas B.C."/>
            <person name="Singh A."/>
            <person name="Wilkins M.J."/>
            <person name="Karaoz U."/>
            <person name="Brodie E.L."/>
            <person name="Williams K.H."/>
            <person name="Hubbard S.S."/>
            <person name="Banfield J.F."/>
        </authorList>
    </citation>
    <scope>NUCLEOTIDE SEQUENCE [LARGE SCALE GENOMIC DNA]</scope>
</reference>
<dbReference type="AlphaFoldDB" id="A0A1F6Y855"/>
<dbReference type="Pfam" id="PF22296">
    <property type="entry name" value="bAvd"/>
    <property type="match status" value="1"/>
</dbReference>
<proteinExistence type="predicted"/>
<evidence type="ECO:0000313" key="2">
    <source>
        <dbReference type="EMBL" id="OGJ02516.1"/>
    </source>
</evidence>
<protein>
    <recommendedName>
        <fullName evidence="1">bAvd-like domain-containing protein</fullName>
    </recommendedName>
</protein>
<dbReference type="Proteomes" id="UP000176192">
    <property type="component" value="Unassembled WGS sequence"/>
</dbReference>
<dbReference type="InterPro" id="IPR055360">
    <property type="entry name" value="bAvd"/>
</dbReference>
<accession>A0A1F6Y855</accession>
<feature type="domain" description="bAvd-like" evidence="1">
    <location>
        <begin position="19"/>
        <end position="116"/>
    </location>
</feature>
<dbReference type="Gene3D" id="1.20.1440.60">
    <property type="entry name" value="23S rRNA-intervening sequence"/>
    <property type="match status" value="1"/>
</dbReference>
<dbReference type="CDD" id="cd16376">
    <property type="entry name" value="Avd_like"/>
    <property type="match status" value="1"/>
</dbReference>
<dbReference type="EMBL" id="MFVV01000043">
    <property type="protein sequence ID" value="OGJ02516.1"/>
    <property type="molecule type" value="Genomic_DNA"/>
</dbReference>